<dbReference type="SUPFAM" id="SSF52096">
    <property type="entry name" value="ClpP/crotonase"/>
    <property type="match status" value="1"/>
</dbReference>
<evidence type="ECO:0000259" key="3">
    <source>
        <dbReference type="Pfam" id="PF23658"/>
    </source>
</evidence>
<feature type="signal peptide" evidence="1">
    <location>
        <begin position="1"/>
        <end position="18"/>
    </location>
</feature>
<evidence type="ECO:0000259" key="2">
    <source>
        <dbReference type="Pfam" id="PF03572"/>
    </source>
</evidence>
<dbReference type="Pfam" id="PF23658">
    <property type="entry name" value="PDZ_CPAF_rel"/>
    <property type="match status" value="1"/>
</dbReference>
<dbReference type="AlphaFoldDB" id="A0A6A5T241"/>
<gene>
    <name evidence="4" type="ORF">EJ02DRAFT_450736</name>
</gene>
<dbReference type="InterPro" id="IPR056186">
    <property type="entry name" value="PDZ_CPAF-rel"/>
</dbReference>
<keyword evidence="5" id="KW-1185">Reference proteome</keyword>
<dbReference type="OrthoDB" id="27214at2759"/>
<dbReference type="InterPro" id="IPR005151">
    <property type="entry name" value="Tail-specific_protease"/>
</dbReference>
<dbReference type="GO" id="GO:0008236">
    <property type="term" value="F:serine-type peptidase activity"/>
    <property type="evidence" value="ECO:0007669"/>
    <property type="project" value="InterPro"/>
</dbReference>
<feature type="chain" id="PRO_5025693725" evidence="1">
    <location>
        <begin position="19"/>
        <end position="848"/>
    </location>
</feature>
<dbReference type="PANTHER" id="PTHR37049:SF5">
    <property type="entry name" value="TAIL SPECIFIC PROTEASE DOMAIN-CONTAINING PROTEIN"/>
    <property type="match status" value="1"/>
</dbReference>
<name>A0A6A5T241_9PLEO</name>
<dbReference type="InterPro" id="IPR052766">
    <property type="entry name" value="S41A_metabolite_peptidase"/>
</dbReference>
<accession>A0A6A5T241</accession>
<feature type="domain" description="CPAF-like PDZ" evidence="3">
    <location>
        <begin position="157"/>
        <end position="273"/>
    </location>
</feature>
<dbReference type="InterPro" id="IPR029045">
    <property type="entry name" value="ClpP/crotonase-like_dom_sf"/>
</dbReference>
<sequence>MLLVKGLAIVSWAVCSLARTLPPGLQPRQDEGDTDPQHICGSIVTAVNEGYQIFLASEAYECLTTVPFNPAVATRFIKYWNETIQFHSTLAYLKNPPEGYQQPAVDVVAELERIQQRVDANSYANQYDFETDVQLLVYAMHDGHVSLNAGILSAFYFASPYEVASVSLDGKQEPRIYITDDVIYAPQEGWTPSPVTTINGTEVNDFITHYAALNAWGYIEPHAEWNALMSHPTLDIQGGLTAFSGGGTFYPGDNLTFTFENGSRVDTVWVAIYGEIANNTGPLTTGGDFYNYFVLGLIPESFDASLLVPPTFLDGDTTEPTTSWNSSSYGAFPDADIVQPDLGIFGGGIVTGYFYEEISTGVLSLPSFDISPETTGNFTQAVSDFIYNASALGINNVIIDLQRNSGGVMLLAYTSFKSFFPDLTPFGGSRRRSFPLANVIGTSVSEFWASLDENDPNDAIFQQQLVADEWVINTRLNAATGNNFTGWPEYQGPVNDNGDAFSLTERYDLANELFDQAAFDQWIPMGYLANATVQGDTQRTWNPDQIVILTDGLCASACAVFLEMMTRAGVRTIVAGGRPIKGPMQAASGNRGAASYAISSLDDDMAYARSIDTYVEEDANATIPEVRESGMFYLSASFNLRDQVRANDTTPLQFKYEAADCRIYYTLANLYNMTQLWYDVSTAAFVDSSLCVEGSTGFSTTNNTTPSAPPKVAAQRPILELNIDNAGVEQLTWDDNPEEGIRSDQFRAASGRTIIRLCKNDRCSEPNTKCETVPVPCSGGEGKKTVKACLPLCSNGQDPSVCSCKKQPSRDNKQISNSKLQYHENFYTGLCIPKQGTKLLGCTYDPIV</sequence>
<dbReference type="PANTHER" id="PTHR37049">
    <property type="entry name" value="PEPTIDASE S41 FAMILY PROTEIN"/>
    <property type="match status" value="1"/>
</dbReference>
<proteinExistence type="predicted"/>
<reference evidence="4" key="1">
    <citation type="journal article" date="2020" name="Stud. Mycol.">
        <title>101 Dothideomycetes genomes: a test case for predicting lifestyles and emergence of pathogens.</title>
        <authorList>
            <person name="Haridas S."/>
            <person name="Albert R."/>
            <person name="Binder M."/>
            <person name="Bloem J."/>
            <person name="Labutti K."/>
            <person name="Salamov A."/>
            <person name="Andreopoulos B."/>
            <person name="Baker S."/>
            <person name="Barry K."/>
            <person name="Bills G."/>
            <person name="Bluhm B."/>
            <person name="Cannon C."/>
            <person name="Castanera R."/>
            <person name="Culley D."/>
            <person name="Daum C."/>
            <person name="Ezra D."/>
            <person name="Gonzalez J."/>
            <person name="Henrissat B."/>
            <person name="Kuo A."/>
            <person name="Liang C."/>
            <person name="Lipzen A."/>
            <person name="Lutzoni F."/>
            <person name="Magnuson J."/>
            <person name="Mondo S."/>
            <person name="Nolan M."/>
            <person name="Ohm R."/>
            <person name="Pangilinan J."/>
            <person name="Park H.-J."/>
            <person name="Ramirez L."/>
            <person name="Alfaro M."/>
            <person name="Sun H."/>
            <person name="Tritt A."/>
            <person name="Yoshinaga Y."/>
            <person name="Zwiers L.-H."/>
            <person name="Turgeon B."/>
            <person name="Goodwin S."/>
            <person name="Spatafora J."/>
            <person name="Crous P."/>
            <person name="Grigoriev I."/>
        </authorList>
    </citation>
    <scope>NUCLEOTIDE SEQUENCE</scope>
    <source>
        <strain evidence="4">CBS 161.51</strain>
    </source>
</reference>
<dbReference type="Pfam" id="PF03572">
    <property type="entry name" value="Peptidase_S41"/>
    <property type="match status" value="1"/>
</dbReference>
<dbReference type="Proteomes" id="UP000800038">
    <property type="component" value="Unassembled WGS sequence"/>
</dbReference>
<evidence type="ECO:0000256" key="1">
    <source>
        <dbReference type="SAM" id="SignalP"/>
    </source>
</evidence>
<dbReference type="EMBL" id="ML976004">
    <property type="protein sequence ID" value="KAF1946298.1"/>
    <property type="molecule type" value="Genomic_DNA"/>
</dbReference>
<dbReference type="Gene3D" id="3.90.226.10">
    <property type="entry name" value="2-enoyl-CoA Hydratase, Chain A, domain 1"/>
    <property type="match status" value="1"/>
</dbReference>
<organism evidence="4 5">
    <name type="scientific">Clathrospora elynae</name>
    <dbReference type="NCBI Taxonomy" id="706981"/>
    <lineage>
        <taxon>Eukaryota</taxon>
        <taxon>Fungi</taxon>
        <taxon>Dikarya</taxon>
        <taxon>Ascomycota</taxon>
        <taxon>Pezizomycotina</taxon>
        <taxon>Dothideomycetes</taxon>
        <taxon>Pleosporomycetidae</taxon>
        <taxon>Pleosporales</taxon>
        <taxon>Diademaceae</taxon>
        <taxon>Clathrospora</taxon>
    </lineage>
</organism>
<protein>
    <submittedName>
        <fullName evidence="4">Peptidase S41 family protein</fullName>
    </submittedName>
</protein>
<keyword evidence="1" id="KW-0732">Signal</keyword>
<dbReference type="GO" id="GO:0006508">
    <property type="term" value="P:proteolysis"/>
    <property type="evidence" value="ECO:0007669"/>
    <property type="project" value="InterPro"/>
</dbReference>
<feature type="domain" description="Tail specific protease" evidence="2">
    <location>
        <begin position="360"/>
        <end position="574"/>
    </location>
</feature>
<evidence type="ECO:0000313" key="4">
    <source>
        <dbReference type="EMBL" id="KAF1946298.1"/>
    </source>
</evidence>
<evidence type="ECO:0000313" key="5">
    <source>
        <dbReference type="Proteomes" id="UP000800038"/>
    </source>
</evidence>